<evidence type="ECO:0000256" key="17">
    <source>
        <dbReference type="ARBA" id="ARBA00043664"/>
    </source>
</evidence>
<keyword evidence="10 24" id="KW-0472">Membrane</keyword>
<sequence length="270" mass="30151">MLQLIPGSGVPELKRRSNARRGRKDEENMTCSTPLHIHGELLRNTEPHINLMCFTNLYQRDYIFLMLVGFVIFGSGTVVAWLTGVCVLIYDRLCGSTDEDEEDDDPPPPPKPKKKAEAQVKMVVLSKEHGFVLLTGAASFIMVTHLAINVSKARKKYKVEYPNMYSDDPENGNIFNCIQRAHQNTLEFYPTFLFFLSAGGLSYPRAASALGVIWIVGKEVYAHGYYTGDPRKCARGDFGSFAFLGLFGTTVCSAFKLLGWGLNPKTWSCC</sequence>
<feature type="compositionally biased region" description="Acidic residues" evidence="23">
    <location>
        <begin position="97"/>
        <end position="106"/>
    </location>
</feature>
<evidence type="ECO:0000256" key="14">
    <source>
        <dbReference type="ARBA" id="ARBA00037884"/>
    </source>
</evidence>
<dbReference type="GO" id="GO:0006691">
    <property type="term" value="P:leukotriene metabolic process"/>
    <property type="evidence" value="ECO:0007669"/>
    <property type="project" value="UniProtKB-ARBA"/>
</dbReference>
<dbReference type="PANTHER" id="PTHR10250">
    <property type="entry name" value="MICROSOMAL GLUTATHIONE S-TRANSFERASE"/>
    <property type="match status" value="1"/>
</dbReference>
<evidence type="ECO:0000256" key="3">
    <source>
        <dbReference type="ARBA" id="ARBA00022679"/>
    </source>
</evidence>
<evidence type="ECO:0000256" key="8">
    <source>
        <dbReference type="ARBA" id="ARBA00023098"/>
    </source>
</evidence>
<dbReference type="GO" id="GO:0006629">
    <property type="term" value="P:lipid metabolic process"/>
    <property type="evidence" value="ECO:0007669"/>
    <property type="project" value="UniProtKB-KW"/>
</dbReference>
<evidence type="ECO:0000256" key="5">
    <source>
        <dbReference type="ARBA" id="ARBA00022787"/>
    </source>
</evidence>
<accession>A0A8C5QKA5</accession>
<comment type="catalytic activity">
    <reaction evidence="19">
        <text>15-deoxy-Delta(12,14)-prostaglandin J2 + glutathione = 15-deoxy-Delta(12,14)-prostaglandin J2-S-(R)-glutathione</text>
        <dbReference type="Rhea" id="RHEA:75963"/>
        <dbReference type="ChEBI" id="CHEBI:57925"/>
        <dbReference type="ChEBI" id="CHEBI:85236"/>
        <dbReference type="ChEBI" id="CHEBI:194498"/>
    </reaction>
    <physiologicalReaction direction="left-to-right" evidence="19">
        <dbReference type="Rhea" id="RHEA:75964"/>
    </physiologicalReaction>
</comment>
<dbReference type="EC" id="4.4.1.20" evidence="16"/>
<keyword evidence="7" id="KW-0560">Oxidoreductase</keyword>
<dbReference type="SUPFAM" id="SSF161084">
    <property type="entry name" value="MAPEG domain-like"/>
    <property type="match status" value="1"/>
</dbReference>
<feature type="transmembrane region" description="Helical" evidence="24">
    <location>
        <begin position="62"/>
        <end position="90"/>
    </location>
</feature>
<keyword evidence="13" id="KW-0449">Lipoprotein</keyword>
<evidence type="ECO:0000313" key="25">
    <source>
        <dbReference type="Ensembl" id="ENSLLEP00000038026.1"/>
    </source>
</evidence>
<dbReference type="InterPro" id="IPR001129">
    <property type="entry name" value="Membr-assoc_MAPEG"/>
</dbReference>
<evidence type="ECO:0000256" key="20">
    <source>
        <dbReference type="ARBA" id="ARBA00069748"/>
    </source>
</evidence>
<evidence type="ECO:0000256" key="11">
    <source>
        <dbReference type="ARBA" id="ARBA00023139"/>
    </source>
</evidence>
<feature type="transmembrane region" description="Helical" evidence="24">
    <location>
        <begin position="238"/>
        <end position="258"/>
    </location>
</feature>
<comment type="pathway">
    <text evidence="15">Lipid metabolism; arachidonate metabolism.</text>
</comment>
<evidence type="ECO:0000256" key="2">
    <source>
        <dbReference type="ARBA" id="ARBA00010459"/>
    </source>
</evidence>
<evidence type="ECO:0000313" key="26">
    <source>
        <dbReference type="Proteomes" id="UP000694569"/>
    </source>
</evidence>
<keyword evidence="4 24" id="KW-0812">Transmembrane</keyword>
<comment type="pathway">
    <text evidence="14">Lipid metabolism; leukotriene C4 biosynthesis.</text>
</comment>
<proteinExistence type="inferred from homology"/>
<evidence type="ECO:0000256" key="16">
    <source>
        <dbReference type="ARBA" id="ARBA00039056"/>
    </source>
</evidence>
<keyword evidence="11" id="KW-0564">Palmitate</keyword>
<keyword evidence="9" id="KW-0496">Mitochondrion</keyword>
<evidence type="ECO:0000256" key="10">
    <source>
        <dbReference type="ARBA" id="ARBA00023136"/>
    </source>
</evidence>
<comment type="subcellular location">
    <subcellularLocation>
        <location evidence="1">Mitochondrion outer membrane</location>
        <topology evidence="1">Multi-pass membrane protein</topology>
    </subcellularLocation>
</comment>
<dbReference type="FunFam" id="1.20.120.550:FF:000004">
    <property type="entry name" value="Microsomal glutathione S-transferase 3"/>
    <property type="match status" value="1"/>
</dbReference>
<reference evidence="25" key="1">
    <citation type="submission" date="2025-08" db="UniProtKB">
        <authorList>
            <consortium name="Ensembl"/>
        </authorList>
    </citation>
    <scope>IDENTIFICATION</scope>
</reference>
<organism evidence="25 26">
    <name type="scientific">Leptobrachium leishanense</name>
    <name type="common">Leishan spiny toad</name>
    <dbReference type="NCBI Taxonomy" id="445787"/>
    <lineage>
        <taxon>Eukaryota</taxon>
        <taxon>Metazoa</taxon>
        <taxon>Chordata</taxon>
        <taxon>Craniata</taxon>
        <taxon>Vertebrata</taxon>
        <taxon>Euteleostomi</taxon>
        <taxon>Amphibia</taxon>
        <taxon>Batrachia</taxon>
        <taxon>Anura</taxon>
        <taxon>Pelobatoidea</taxon>
        <taxon>Megophryidae</taxon>
        <taxon>Leptobrachium</taxon>
    </lineage>
</organism>
<evidence type="ECO:0000256" key="18">
    <source>
        <dbReference type="ARBA" id="ARBA00049298"/>
    </source>
</evidence>
<evidence type="ECO:0000256" key="6">
    <source>
        <dbReference type="ARBA" id="ARBA00022989"/>
    </source>
</evidence>
<evidence type="ECO:0000256" key="9">
    <source>
        <dbReference type="ARBA" id="ARBA00023128"/>
    </source>
</evidence>
<dbReference type="GO" id="GO:0004364">
    <property type="term" value="F:glutathione transferase activity"/>
    <property type="evidence" value="ECO:0007669"/>
    <property type="project" value="TreeGrafter"/>
</dbReference>
<keyword evidence="12" id="KW-0456">Lyase</keyword>
<evidence type="ECO:0000256" key="15">
    <source>
        <dbReference type="ARBA" id="ARBA00037916"/>
    </source>
</evidence>
<keyword evidence="5" id="KW-1000">Mitochondrion outer membrane</keyword>
<feature type="transmembrane region" description="Helical" evidence="24">
    <location>
        <begin position="130"/>
        <end position="148"/>
    </location>
</feature>
<dbReference type="GO" id="GO:0005741">
    <property type="term" value="C:mitochondrial outer membrane"/>
    <property type="evidence" value="ECO:0007669"/>
    <property type="project" value="UniProtKB-SubCell"/>
</dbReference>
<evidence type="ECO:0000256" key="12">
    <source>
        <dbReference type="ARBA" id="ARBA00023239"/>
    </source>
</evidence>
<dbReference type="PANTHER" id="PTHR10250:SF26">
    <property type="entry name" value="GLUTATHIONE S-TRANSFERASE 3, MITOCHONDRIAL"/>
    <property type="match status" value="1"/>
</dbReference>
<dbReference type="InterPro" id="IPR023352">
    <property type="entry name" value="MAPEG-like_dom_sf"/>
</dbReference>
<evidence type="ECO:0000256" key="4">
    <source>
        <dbReference type="ARBA" id="ARBA00022692"/>
    </source>
</evidence>
<comment type="catalytic activity">
    <reaction evidence="17">
        <text>(5S)-hydroperoxy-(6E,8Z,11Z,14Z)-eicosatetraenoate + 2 glutathione = (5S)-hydroxy-(6E,8Z,11Z,14Z)-eicosatetraenoate + glutathione disulfide + H2O</text>
        <dbReference type="Rhea" id="RHEA:48620"/>
        <dbReference type="ChEBI" id="CHEBI:15377"/>
        <dbReference type="ChEBI" id="CHEBI:57450"/>
        <dbReference type="ChEBI" id="CHEBI:57925"/>
        <dbReference type="ChEBI" id="CHEBI:58297"/>
        <dbReference type="ChEBI" id="CHEBI:90632"/>
    </reaction>
    <physiologicalReaction direction="left-to-right" evidence="17">
        <dbReference type="Rhea" id="RHEA:48621"/>
    </physiologicalReaction>
</comment>
<comment type="catalytic activity">
    <reaction evidence="18">
        <text>leukotriene C4 = leukotriene A4 + glutathione</text>
        <dbReference type="Rhea" id="RHEA:17617"/>
        <dbReference type="ChEBI" id="CHEBI:57463"/>
        <dbReference type="ChEBI" id="CHEBI:57925"/>
        <dbReference type="ChEBI" id="CHEBI:57973"/>
        <dbReference type="EC" id="4.4.1.20"/>
    </reaction>
    <physiologicalReaction direction="right-to-left" evidence="18">
        <dbReference type="Rhea" id="RHEA:17619"/>
    </physiologicalReaction>
</comment>
<feature type="region of interest" description="Disordered" evidence="23">
    <location>
        <begin position="97"/>
        <end position="116"/>
    </location>
</feature>
<keyword evidence="3" id="KW-0808">Transferase</keyword>
<dbReference type="Pfam" id="PF01124">
    <property type="entry name" value="MAPEG"/>
    <property type="match status" value="1"/>
</dbReference>
<evidence type="ECO:0000256" key="21">
    <source>
        <dbReference type="ARBA" id="ARBA00075145"/>
    </source>
</evidence>
<evidence type="ECO:0000256" key="7">
    <source>
        <dbReference type="ARBA" id="ARBA00023002"/>
    </source>
</evidence>
<dbReference type="Proteomes" id="UP000694569">
    <property type="component" value="Unplaced"/>
</dbReference>
<dbReference type="GO" id="GO:0005635">
    <property type="term" value="C:nuclear envelope"/>
    <property type="evidence" value="ECO:0007669"/>
    <property type="project" value="TreeGrafter"/>
</dbReference>
<evidence type="ECO:0000256" key="1">
    <source>
        <dbReference type="ARBA" id="ARBA00004374"/>
    </source>
</evidence>
<evidence type="ECO:0000256" key="24">
    <source>
        <dbReference type="SAM" id="Phobius"/>
    </source>
</evidence>
<keyword evidence="8" id="KW-0443">Lipid metabolism</keyword>
<keyword evidence="6 24" id="KW-1133">Transmembrane helix</keyword>
<dbReference type="GO" id="GO:0005783">
    <property type="term" value="C:endoplasmic reticulum"/>
    <property type="evidence" value="ECO:0007669"/>
    <property type="project" value="TreeGrafter"/>
</dbReference>
<dbReference type="InterPro" id="IPR050997">
    <property type="entry name" value="MAPEG"/>
</dbReference>
<dbReference type="GeneTree" id="ENSGT00390000008608"/>
<evidence type="ECO:0000256" key="13">
    <source>
        <dbReference type="ARBA" id="ARBA00023288"/>
    </source>
</evidence>
<dbReference type="GO" id="GO:0004602">
    <property type="term" value="F:glutathione peroxidase activity"/>
    <property type="evidence" value="ECO:0007669"/>
    <property type="project" value="TreeGrafter"/>
</dbReference>
<dbReference type="AlphaFoldDB" id="A0A8C5QKA5"/>
<dbReference type="Ensembl" id="ENSLLET00000039497.1">
    <property type="protein sequence ID" value="ENSLLEP00000038026.1"/>
    <property type="gene ID" value="ENSLLEG00000023854.1"/>
</dbReference>
<keyword evidence="26" id="KW-1185">Reference proteome</keyword>
<evidence type="ECO:0000256" key="19">
    <source>
        <dbReference type="ARBA" id="ARBA00051411"/>
    </source>
</evidence>
<evidence type="ECO:0000256" key="23">
    <source>
        <dbReference type="SAM" id="MobiDB-lite"/>
    </source>
</evidence>
<name>A0A8C5QKA5_9ANUR</name>
<comment type="similarity">
    <text evidence="2">Belongs to the MAPEG family.</text>
</comment>
<dbReference type="GO" id="GO:0004464">
    <property type="term" value="F:leukotriene-C4 synthase activity"/>
    <property type="evidence" value="ECO:0007669"/>
    <property type="project" value="UniProtKB-EC"/>
</dbReference>
<reference evidence="25" key="2">
    <citation type="submission" date="2025-09" db="UniProtKB">
        <authorList>
            <consortium name="Ensembl"/>
        </authorList>
    </citation>
    <scope>IDENTIFICATION</scope>
</reference>
<feature type="region of interest" description="Disordered" evidence="23">
    <location>
        <begin position="1"/>
        <end position="29"/>
    </location>
</feature>
<dbReference type="Gene3D" id="1.20.120.550">
    <property type="entry name" value="Membrane associated eicosanoid/glutathione metabolism-like domain"/>
    <property type="match status" value="1"/>
</dbReference>
<protein>
    <recommendedName>
        <fullName evidence="20">Glutathione S-transferase 3, mitochondrial</fullName>
        <ecNumber evidence="16">4.4.1.20</ecNumber>
    </recommendedName>
    <alternativeName>
        <fullName evidence="21">Glutathione peroxidase MGST3</fullName>
    </alternativeName>
    <alternativeName>
        <fullName evidence="22">LTC4 synthase MGST3</fullName>
    </alternativeName>
</protein>
<evidence type="ECO:0000256" key="22">
    <source>
        <dbReference type="ARBA" id="ARBA00076908"/>
    </source>
</evidence>